<proteinExistence type="predicted"/>
<dbReference type="CDD" id="cd00037">
    <property type="entry name" value="CLECT"/>
    <property type="match status" value="2"/>
</dbReference>
<dbReference type="Proteomes" id="UP000887540">
    <property type="component" value="Unplaced"/>
</dbReference>
<evidence type="ECO:0000313" key="3">
    <source>
        <dbReference type="Proteomes" id="UP000887540"/>
    </source>
</evidence>
<evidence type="ECO:0000256" key="1">
    <source>
        <dbReference type="SAM" id="SignalP"/>
    </source>
</evidence>
<dbReference type="SUPFAM" id="SSF56436">
    <property type="entry name" value="C-type lectin-like"/>
    <property type="match status" value="2"/>
</dbReference>
<dbReference type="InterPro" id="IPR016187">
    <property type="entry name" value="CTDL_fold"/>
</dbReference>
<feature type="chain" id="PRO_5037411651" evidence="1">
    <location>
        <begin position="22"/>
        <end position="307"/>
    </location>
</feature>
<organism evidence="3 4">
    <name type="scientific">Acrobeloides nanus</name>
    <dbReference type="NCBI Taxonomy" id="290746"/>
    <lineage>
        <taxon>Eukaryota</taxon>
        <taxon>Metazoa</taxon>
        <taxon>Ecdysozoa</taxon>
        <taxon>Nematoda</taxon>
        <taxon>Chromadorea</taxon>
        <taxon>Rhabditida</taxon>
        <taxon>Tylenchina</taxon>
        <taxon>Cephalobomorpha</taxon>
        <taxon>Cephaloboidea</taxon>
        <taxon>Cephalobidae</taxon>
        <taxon>Acrobeloides</taxon>
    </lineage>
</organism>
<reference evidence="4" key="1">
    <citation type="submission" date="2022-11" db="UniProtKB">
        <authorList>
            <consortium name="WormBaseParasite"/>
        </authorList>
    </citation>
    <scope>IDENTIFICATION</scope>
</reference>
<name>A0A914END5_9BILA</name>
<dbReference type="PROSITE" id="PS50041">
    <property type="entry name" value="C_TYPE_LECTIN_2"/>
    <property type="match status" value="2"/>
</dbReference>
<dbReference type="InterPro" id="IPR001304">
    <property type="entry name" value="C-type_lectin-like"/>
</dbReference>
<evidence type="ECO:0000313" key="4">
    <source>
        <dbReference type="WBParaSite" id="ACRNAN_scaffold9796.g21040.t1"/>
    </source>
</evidence>
<keyword evidence="1" id="KW-0732">Signal</keyword>
<dbReference type="Gene3D" id="3.10.100.10">
    <property type="entry name" value="Mannose-Binding Protein A, subunit A"/>
    <property type="match status" value="2"/>
</dbReference>
<dbReference type="AlphaFoldDB" id="A0A914END5"/>
<feature type="domain" description="C-type lectin" evidence="2">
    <location>
        <begin position="40"/>
        <end position="158"/>
    </location>
</feature>
<dbReference type="InterPro" id="IPR050111">
    <property type="entry name" value="C-type_lectin/snaclec_domain"/>
</dbReference>
<keyword evidence="3" id="KW-1185">Reference proteome</keyword>
<sequence>MKLLLVLVFLISLNPSSLVTAFDTTPATTSVPCSANSTGFNNVCYRAVNTSANWTNAAIDCINQGGNLVSVSSDSVNSFLVNLTEQQFGTSTRFWIGGSSSISDNSSWAWIDGNNMNYTNWAIGRPRNISAYDSLEMHTPSGKWYDTPGEAILPYVCEVPPAGATNPCYDNWSYYAPANKCYRVITKKNTFKNQQSNCYSFGGDLVSIHSSGENFFVGAIATKALNYTSQEVFIGLRFNDFDNWIWVDGTSLNWVPNNFTDVDYSGYSGLLETWPTKSKFLWDYDYTSSIHPAICESDPSFMKKEKK</sequence>
<dbReference type="Pfam" id="PF00059">
    <property type="entry name" value="Lectin_C"/>
    <property type="match status" value="2"/>
</dbReference>
<dbReference type="WBParaSite" id="ACRNAN_scaffold9796.g21040.t1">
    <property type="protein sequence ID" value="ACRNAN_scaffold9796.g21040.t1"/>
    <property type="gene ID" value="ACRNAN_scaffold9796.g21040"/>
</dbReference>
<dbReference type="SMART" id="SM00034">
    <property type="entry name" value="CLECT"/>
    <property type="match status" value="2"/>
</dbReference>
<accession>A0A914END5</accession>
<dbReference type="PANTHER" id="PTHR22803">
    <property type="entry name" value="MANNOSE, PHOSPHOLIPASE, LECTIN RECEPTOR RELATED"/>
    <property type="match status" value="1"/>
</dbReference>
<feature type="signal peptide" evidence="1">
    <location>
        <begin position="1"/>
        <end position="21"/>
    </location>
</feature>
<protein>
    <submittedName>
        <fullName evidence="4">C-type lectin domain-containing protein</fullName>
    </submittedName>
</protein>
<dbReference type="InterPro" id="IPR016186">
    <property type="entry name" value="C-type_lectin-like/link_sf"/>
</dbReference>
<feature type="domain" description="C-type lectin" evidence="2">
    <location>
        <begin position="177"/>
        <end position="296"/>
    </location>
</feature>
<dbReference type="PRINTS" id="PR01504">
    <property type="entry name" value="PNCREATITSAP"/>
</dbReference>
<evidence type="ECO:0000259" key="2">
    <source>
        <dbReference type="PROSITE" id="PS50041"/>
    </source>
</evidence>